<evidence type="ECO:0000313" key="1">
    <source>
        <dbReference type="EMBL" id="TNN64094.1"/>
    </source>
</evidence>
<protein>
    <submittedName>
        <fullName evidence="1">Uncharacterized protein</fullName>
    </submittedName>
</protein>
<gene>
    <name evidence="1" type="ORF">EYF80_025712</name>
</gene>
<dbReference type="Proteomes" id="UP000314294">
    <property type="component" value="Unassembled WGS sequence"/>
</dbReference>
<keyword evidence="2" id="KW-1185">Reference proteome</keyword>
<dbReference type="OrthoDB" id="7401398at2759"/>
<name>A0A4Z2HGP7_9TELE</name>
<comment type="caution">
    <text evidence="1">The sequence shown here is derived from an EMBL/GenBank/DDBJ whole genome shotgun (WGS) entry which is preliminary data.</text>
</comment>
<sequence length="144" mass="15805">MRVYEVSHHDLHISDALERIVHAPVRHLHQNLLDGLAVVLRVHKLSGSKLLRFLELLGVDVHANNPGCPGNLAAHDDGQADSAEAKYGARGTGLDLSVHEREHNPVEMPHPSRHTLSSGAFSFTLAREMSATTVYSEKVLVPMK</sequence>
<dbReference type="AlphaFoldDB" id="A0A4Z2HGP7"/>
<dbReference type="EMBL" id="SRLO01000259">
    <property type="protein sequence ID" value="TNN64094.1"/>
    <property type="molecule type" value="Genomic_DNA"/>
</dbReference>
<organism evidence="1 2">
    <name type="scientific">Liparis tanakae</name>
    <name type="common">Tanaka's snailfish</name>
    <dbReference type="NCBI Taxonomy" id="230148"/>
    <lineage>
        <taxon>Eukaryota</taxon>
        <taxon>Metazoa</taxon>
        <taxon>Chordata</taxon>
        <taxon>Craniata</taxon>
        <taxon>Vertebrata</taxon>
        <taxon>Euteleostomi</taxon>
        <taxon>Actinopterygii</taxon>
        <taxon>Neopterygii</taxon>
        <taxon>Teleostei</taxon>
        <taxon>Neoteleostei</taxon>
        <taxon>Acanthomorphata</taxon>
        <taxon>Eupercaria</taxon>
        <taxon>Perciformes</taxon>
        <taxon>Cottioidei</taxon>
        <taxon>Cottales</taxon>
        <taxon>Liparidae</taxon>
        <taxon>Liparis</taxon>
    </lineage>
</organism>
<proteinExistence type="predicted"/>
<reference evidence="1 2" key="1">
    <citation type="submission" date="2019-03" db="EMBL/GenBank/DDBJ databases">
        <title>First draft genome of Liparis tanakae, snailfish: a comprehensive survey of snailfish specific genes.</title>
        <authorList>
            <person name="Kim W."/>
            <person name="Song I."/>
            <person name="Jeong J.-H."/>
            <person name="Kim D."/>
            <person name="Kim S."/>
            <person name="Ryu S."/>
            <person name="Song J.Y."/>
            <person name="Lee S.K."/>
        </authorList>
    </citation>
    <scope>NUCLEOTIDE SEQUENCE [LARGE SCALE GENOMIC DNA]</scope>
    <source>
        <tissue evidence="1">Muscle</tissue>
    </source>
</reference>
<accession>A0A4Z2HGP7</accession>
<evidence type="ECO:0000313" key="2">
    <source>
        <dbReference type="Proteomes" id="UP000314294"/>
    </source>
</evidence>